<reference evidence="1" key="2">
    <citation type="submission" date="2021-02" db="EMBL/GenBank/DDBJ databases">
        <authorList>
            <person name="Kimball J.A."/>
            <person name="Haas M.W."/>
            <person name="Macchietto M."/>
            <person name="Kono T."/>
            <person name="Duquette J."/>
            <person name="Shao M."/>
        </authorList>
    </citation>
    <scope>NUCLEOTIDE SEQUENCE</scope>
    <source>
        <tissue evidence="1">Fresh leaf tissue</tissue>
    </source>
</reference>
<evidence type="ECO:0000313" key="2">
    <source>
        <dbReference type="Proteomes" id="UP000729402"/>
    </source>
</evidence>
<accession>A0A8J5TFR8</accession>
<sequence length="118" mass="12953">MALAARVFRAEGCRRARPRRVAGGAAGRRRGRVRGGAPRVVVAVAYMPGWLQQCSTGARAARSCAAKLFRDRIFYGLVFPLLADMTCDEATTRNQHARRAMQAELKTNAAVGDRQHLQ</sequence>
<organism evidence="1 2">
    <name type="scientific">Zizania palustris</name>
    <name type="common">Northern wild rice</name>
    <dbReference type="NCBI Taxonomy" id="103762"/>
    <lineage>
        <taxon>Eukaryota</taxon>
        <taxon>Viridiplantae</taxon>
        <taxon>Streptophyta</taxon>
        <taxon>Embryophyta</taxon>
        <taxon>Tracheophyta</taxon>
        <taxon>Spermatophyta</taxon>
        <taxon>Magnoliopsida</taxon>
        <taxon>Liliopsida</taxon>
        <taxon>Poales</taxon>
        <taxon>Poaceae</taxon>
        <taxon>BOP clade</taxon>
        <taxon>Oryzoideae</taxon>
        <taxon>Oryzeae</taxon>
        <taxon>Zizaniinae</taxon>
        <taxon>Zizania</taxon>
    </lineage>
</organism>
<protein>
    <submittedName>
        <fullName evidence="1">Uncharacterized protein</fullName>
    </submittedName>
</protein>
<reference evidence="1" key="1">
    <citation type="journal article" date="2021" name="bioRxiv">
        <title>Whole Genome Assembly and Annotation of Northern Wild Rice, Zizania palustris L., Supports a Whole Genome Duplication in the Zizania Genus.</title>
        <authorList>
            <person name="Haas M."/>
            <person name="Kono T."/>
            <person name="Macchietto M."/>
            <person name="Millas R."/>
            <person name="McGilp L."/>
            <person name="Shao M."/>
            <person name="Duquette J."/>
            <person name="Hirsch C.N."/>
            <person name="Kimball J."/>
        </authorList>
    </citation>
    <scope>NUCLEOTIDE SEQUENCE</scope>
    <source>
        <tissue evidence="1">Fresh leaf tissue</tissue>
    </source>
</reference>
<name>A0A8J5TFR8_ZIZPA</name>
<dbReference type="AlphaFoldDB" id="A0A8J5TFR8"/>
<comment type="caution">
    <text evidence="1">The sequence shown here is derived from an EMBL/GenBank/DDBJ whole genome shotgun (WGS) entry which is preliminary data.</text>
</comment>
<dbReference type="EMBL" id="JAAALK010000086">
    <property type="protein sequence ID" value="KAG8081983.1"/>
    <property type="molecule type" value="Genomic_DNA"/>
</dbReference>
<keyword evidence="2" id="KW-1185">Reference proteome</keyword>
<evidence type="ECO:0000313" key="1">
    <source>
        <dbReference type="EMBL" id="KAG8081983.1"/>
    </source>
</evidence>
<dbReference type="Proteomes" id="UP000729402">
    <property type="component" value="Unassembled WGS sequence"/>
</dbReference>
<gene>
    <name evidence="1" type="ORF">GUJ93_ZPchr0014g47455</name>
</gene>
<proteinExistence type="predicted"/>